<reference evidence="2 3" key="1">
    <citation type="journal article" date="2015" name="Stand. Genomic Sci.">
        <title>Genomic Encyclopedia of Bacterial and Archaeal Type Strains, Phase III: the genomes of soil and plant-associated and newly described type strains.</title>
        <authorList>
            <person name="Whitman W.B."/>
            <person name="Woyke T."/>
            <person name="Klenk H.P."/>
            <person name="Zhou Y."/>
            <person name="Lilburn T.G."/>
            <person name="Beck B.J."/>
            <person name="De Vos P."/>
            <person name="Vandamme P."/>
            <person name="Eisen J.A."/>
            <person name="Garrity G."/>
            <person name="Hugenholtz P."/>
            <person name="Kyrpides N.C."/>
        </authorList>
    </citation>
    <scope>NUCLEOTIDE SEQUENCE [LARGE SCALE GENOMIC DNA]</scope>
    <source>
        <strain evidence="2 3">CGMCC 1.10948</strain>
    </source>
</reference>
<dbReference type="SUPFAM" id="SSF52540">
    <property type="entry name" value="P-loop containing nucleoside triphosphate hydrolases"/>
    <property type="match status" value="1"/>
</dbReference>
<dbReference type="EMBL" id="VLLA01000035">
    <property type="protein sequence ID" value="TWI60256.1"/>
    <property type="molecule type" value="Genomic_DNA"/>
</dbReference>
<accession>A0A562QVU4</accession>
<comment type="caution">
    <text evidence="2">The sequence shown here is derived from an EMBL/GenBank/DDBJ whole genome shotgun (WGS) entry which is preliminary data.</text>
</comment>
<dbReference type="AlphaFoldDB" id="A0A562QVU4"/>
<feature type="compositionally biased region" description="Low complexity" evidence="1">
    <location>
        <begin position="35"/>
        <end position="45"/>
    </location>
</feature>
<organism evidence="2 3">
    <name type="scientific">Bradyrhizobium huanghuaihaiense</name>
    <dbReference type="NCBI Taxonomy" id="990078"/>
    <lineage>
        <taxon>Bacteria</taxon>
        <taxon>Pseudomonadati</taxon>
        <taxon>Pseudomonadota</taxon>
        <taxon>Alphaproteobacteria</taxon>
        <taxon>Hyphomicrobiales</taxon>
        <taxon>Nitrobacteraceae</taxon>
        <taxon>Bradyrhizobium</taxon>
    </lineage>
</organism>
<evidence type="ECO:0000313" key="2">
    <source>
        <dbReference type="EMBL" id="TWI60256.1"/>
    </source>
</evidence>
<feature type="region of interest" description="Disordered" evidence="1">
    <location>
        <begin position="373"/>
        <end position="393"/>
    </location>
</feature>
<evidence type="ECO:0000256" key="1">
    <source>
        <dbReference type="SAM" id="MobiDB-lite"/>
    </source>
</evidence>
<proteinExistence type="predicted"/>
<dbReference type="Gene3D" id="3.40.50.300">
    <property type="entry name" value="P-loop containing nucleotide triphosphate hydrolases"/>
    <property type="match status" value="1"/>
</dbReference>
<dbReference type="Proteomes" id="UP000316291">
    <property type="component" value="Unassembled WGS sequence"/>
</dbReference>
<gene>
    <name evidence="2" type="ORF">IQ16_07754</name>
</gene>
<name>A0A562QVU4_9BRAD</name>
<dbReference type="InterPro" id="IPR027417">
    <property type="entry name" value="P-loop_NTPase"/>
</dbReference>
<keyword evidence="3" id="KW-1185">Reference proteome</keyword>
<protein>
    <submittedName>
        <fullName evidence="2">AAA domain-containing protein</fullName>
    </submittedName>
</protein>
<dbReference type="Pfam" id="PF13481">
    <property type="entry name" value="AAA_25"/>
    <property type="match status" value="1"/>
</dbReference>
<feature type="region of interest" description="Disordered" evidence="1">
    <location>
        <begin position="21"/>
        <end position="81"/>
    </location>
</feature>
<evidence type="ECO:0000313" key="3">
    <source>
        <dbReference type="Proteomes" id="UP000316291"/>
    </source>
</evidence>
<sequence length="393" mass="43685">MRMNAGETALREAFDEAVRANSNQYQGTEDFESFDVPPYDEVPPYDVHDEAAYDEEAHEDKRSKRRKKSGTDLQPFSAPDLLAKDFPEPKFIVPGYIGEGLTILAGRPKIGKSWLALNIAVAVAAGGVVLGSLQVEAGSVLYLALEDTQRRLQSRLKQVLGDDELPDDLYFATECPRLDEGAYEQLDRWVDSQENPRLIIIDVFNKVRPAAIGKESPYEADYRALGPLKAYADSRGVAVLILHHTRKMSAQDPFDTISGTTGFTGAADAAMVLASDEDGVSLYARGRDVEEIGTAVDFDRKTGRWIALGDREDVRRSEPRKVIIGLLESYLNQSMTISEISDRTGMERNNVKQLLHNMKHAGELITPRRGQYALPSYSDASDRDNDNSYNNFS</sequence>